<proteinExistence type="predicted"/>
<name>A0A3Q1HR99_ANATE</name>
<evidence type="ECO:0000259" key="7">
    <source>
        <dbReference type="Pfam" id="PF14940"/>
    </source>
</evidence>
<dbReference type="GeneTree" id="ENSGT00940000153883"/>
<evidence type="ECO:0000256" key="2">
    <source>
        <dbReference type="ARBA" id="ARBA00022692"/>
    </source>
</evidence>
<sequence length="276" mass="30582">MMGIWQPAANFRDYVSQNPPTVTFFLCLLTLAISFIYLSSYSYTHTLPNPDIAKDWNHVLSSLSKLQLCVKVSDISSEHVSPVPSHLMEQEKDRETSGDVTESSVNYLHLKVPLVVTSSPDGVSLNELSLHTTLKAKQLNIGGNEIVNVTLEFPTGESAETCLTLSAPAHVLPMTLLPPECPAYEKNVSLVYVEASNQLPVAAQTCYSLQSKNDPTLTVMLTKEEQRVAVQHLLEVSVCLLGVCFIFCLAASQTHSFIRRNHWNELDVQNKPLIEN</sequence>
<dbReference type="AlphaFoldDB" id="A0A3Q1HR99"/>
<evidence type="ECO:0000256" key="3">
    <source>
        <dbReference type="ARBA" id="ARBA00022989"/>
    </source>
</evidence>
<dbReference type="Proteomes" id="UP000265040">
    <property type="component" value="Chromosome 9"/>
</dbReference>
<reference evidence="8" key="1">
    <citation type="submission" date="2021-04" db="EMBL/GenBank/DDBJ databases">
        <authorList>
            <consortium name="Wellcome Sanger Institute Data Sharing"/>
        </authorList>
    </citation>
    <scope>NUCLEOTIDE SEQUENCE [LARGE SCALE GENOMIC DNA]</scope>
</reference>
<dbReference type="InterPro" id="IPR039587">
    <property type="entry name" value="TMEM248/TMEM219_dom"/>
</dbReference>
<evidence type="ECO:0000256" key="4">
    <source>
        <dbReference type="ARBA" id="ARBA00023136"/>
    </source>
</evidence>
<organism evidence="8 9">
    <name type="scientific">Anabas testudineus</name>
    <name type="common">Climbing perch</name>
    <name type="synonym">Anthias testudineus</name>
    <dbReference type="NCBI Taxonomy" id="64144"/>
    <lineage>
        <taxon>Eukaryota</taxon>
        <taxon>Metazoa</taxon>
        <taxon>Chordata</taxon>
        <taxon>Craniata</taxon>
        <taxon>Vertebrata</taxon>
        <taxon>Euteleostomi</taxon>
        <taxon>Actinopterygii</taxon>
        <taxon>Neopterygii</taxon>
        <taxon>Teleostei</taxon>
        <taxon>Neoteleostei</taxon>
        <taxon>Acanthomorphata</taxon>
        <taxon>Anabantaria</taxon>
        <taxon>Anabantiformes</taxon>
        <taxon>Anabantoidei</taxon>
        <taxon>Anabantidae</taxon>
        <taxon>Anabas</taxon>
    </lineage>
</organism>
<dbReference type="Pfam" id="PF14940">
    <property type="entry name" value="TMEM219"/>
    <property type="match status" value="1"/>
</dbReference>
<evidence type="ECO:0000256" key="1">
    <source>
        <dbReference type="ARBA" id="ARBA00004370"/>
    </source>
</evidence>
<feature type="domain" description="TMEM248/TMEM219" evidence="7">
    <location>
        <begin position="11"/>
        <end position="220"/>
    </location>
</feature>
<evidence type="ECO:0000313" key="8">
    <source>
        <dbReference type="Ensembl" id="ENSATEP00000009904.1"/>
    </source>
</evidence>
<feature type="compositionally biased region" description="Basic and acidic residues" evidence="5">
    <location>
        <begin position="88"/>
        <end position="97"/>
    </location>
</feature>
<dbReference type="OMA" id="RILCSQH"/>
<feature type="transmembrane region" description="Helical" evidence="6">
    <location>
        <begin position="233"/>
        <end position="252"/>
    </location>
</feature>
<dbReference type="GeneID" id="113150685"/>
<comment type="subcellular location">
    <subcellularLocation>
        <location evidence="1">Membrane</location>
    </subcellularLocation>
</comment>
<feature type="transmembrane region" description="Helical" evidence="6">
    <location>
        <begin position="20"/>
        <end position="38"/>
    </location>
</feature>
<dbReference type="InterPro" id="IPR039493">
    <property type="entry name" value="TMEM248/TMEM219"/>
</dbReference>
<dbReference type="STRING" id="64144.ENSATEP00000009904"/>
<evidence type="ECO:0000256" key="5">
    <source>
        <dbReference type="SAM" id="MobiDB-lite"/>
    </source>
</evidence>
<keyword evidence="3 6" id="KW-1133">Transmembrane helix</keyword>
<reference evidence="8" key="2">
    <citation type="submission" date="2025-08" db="UniProtKB">
        <authorList>
            <consortium name="Ensembl"/>
        </authorList>
    </citation>
    <scope>IDENTIFICATION</scope>
</reference>
<keyword evidence="4 6" id="KW-0472">Membrane</keyword>
<evidence type="ECO:0000256" key="6">
    <source>
        <dbReference type="SAM" id="Phobius"/>
    </source>
</evidence>
<keyword evidence="2 6" id="KW-0812">Transmembrane</keyword>
<feature type="region of interest" description="Disordered" evidence="5">
    <location>
        <begin position="81"/>
        <end position="100"/>
    </location>
</feature>
<dbReference type="PANTHER" id="PTHR16002">
    <property type="entry name" value="TRANSMEMBRANE PROTEIN 248-LIKE"/>
    <property type="match status" value="1"/>
</dbReference>
<evidence type="ECO:0000313" key="9">
    <source>
        <dbReference type="Proteomes" id="UP000265040"/>
    </source>
</evidence>
<accession>A0A3Q1HR99</accession>
<protein>
    <recommendedName>
        <fullName evidence="7">TMEM248/TMEM219 domain-containing protein</fullName>
    </recommendedName>
</protein>
<dbReference type="Ensembl" id="ENSATET00000010080.3">
    <property type="protein sequence ID" value="ENSATEP00000009904.1"/>
    <property type="gene ID" value="ENSATEG00000006983.3"/>
</dbReference>
<keyword evidence="9" id="KW-1185">Reference proteome</keyword>
<dbReference type="GO" id="GO:0016020">
    <property type="term" value="C:membrane"/>
    <property type="evidence" value="ECO:0007669"/>
    <property type="project" value="UniProtKB-SubCell"/>
</dbReference>
<reference evidence="8" key="3">
    <citation type="submission" date="2025-09" db="UniProtKB">
        <authorList>
            <consortium name="Ensembl"/>
        </authorList>
    </citation>
    <scope>IDENTIFICATION</scope>
</reference>
<dbReference type="PANTHER" id="PTHR16002:SF6">
    <property type="entry name" value="INSULIN-LIKE GROWTH FACTOR-BINDING PROTEIN 3 RECEPTOR"/>
    <property type="match status" value="1"/>
</dbReference>
<dbReference type="InParanoid" id="A0A3Q1HR99"/>
<dbReference type="RefSeq" id="XP_026199089.1">
    <property type="nucleotide sequence ID" value="XM_026343304.1"/>
</dbReference>
<dbReference type="OrthoDB" id="8680674at2759"/>